<dbReference type="Pfam" id="PF00320">
    <property type="entry name" value="GATA"/>
    <property type="match status" value="1"/>
</dbReference>
<feature type="region of interest" description="Disordered" evidence="6">
    <location>
        <begin position="60"/>
        <end position="80"/>
    </location>
</feature>
<feature type="region of interest" description="Disordered" evidence="6">
    <location>
        <begin position="103"/>
        <end position="145"/>
    </location>
</feature>
<dbReference type="GO" id="GO:0008270">
    <property type="term" value="F:zinc ion binding"/>
    <property type="evidence" value="ECO:0007669"/>
    <property type="project" value="UniProtKB-KW"/>
</dbReference>
<dbReference type="SMART" id="SM00401">
    <property type="entry name" value="ZnF_GATA"/>
    <property type="match status" value="1"/>
</dbReference>
<dbReference type="InterPro" id="IPR000679">
    <property type="entry name" value="Znf_GATA"/>
</dbReference>
<keyword evidence="2" id="KW-0479">Metal-binding</keyword>
<dbReference type="InterPro" id="IPR051140">
    <property type="entry name" value="GATA_TF"/>
</dbReference>
<feature type="compositionally biased region" description="Basic residues" evidence="6">
    <location>
        <begin position="246"/>
        <end position="261"/>
    </location>
</feature>
<feature type="domain" description="GATA-type" evidence="7">
    <location>
        <begin position="300"/>
        <end position="330"/>
    </location>
</feature>
<keyword evidence="4" id="KW-0862">Zinc</keyword>
<evidence type="ECO:0000259" key="7">
    <source>
        <dbReference type="PROSITE" id="PS50114"/>
    </source>
</evidence>
<organism evidence="8 9">
    <name type="scientific">Cymbomonas tetramitiformis</name>
    <dbReference type="NCBI Taxonomy" id="36881"/>
    <lineage>
        <taxon>Eukaryota</taxon>
        <taxon>Viridiplantae</taxon>
        <taxon>Chlorophyta</taxon>
        <taxon>Pyramimonadophyceae</taxon>
        <taxon>Pyramimonadales</taxon>
        <taxon>Pyramimonadaceae</taxon>
        <taxon>Cymbomonas</taxon>
    </lineage>
</organism>
<feature type="region of interest" description="Disordered" evidence="6">
    <location>
        <begin position="210"/>
        <end position="285"/>
    </location>
</feature>
<evidence type="ECO:0000256" key="6">
    <source>
        <dbReference type="SAM" id="MobiDB-lite"/>
    </source>
</evidence>
<reference evidence="8 9" key="1">
    <citation type="journal article" date="2015" name="Genome Biol. Evol.">
        <title>Comparative Genomics of a Bacterivorous Green Alga Reveals Evolutionary Causalities and Consequences of Phago-Mixotrophic Mode of Nutrition.</title>
        <authorList>
            <person name="Burns J.A."/>
            <person name="Paasch A."/>
            <person name="Narechania A."/>
            <person name="Kim E."/>
        </authorList>
    </citation>
    <scope>NUCLEOTIDE SEQUENCE [LARGE SCALE GENOMIC DNA]</scope>
    <source>
        <strain evidence="8 9">PLY_AMNH</strain>
    </source>
</reference>
<dbReference type="PANTHER" id="PTHR45658">
    <property type="entry name" value="GATA TRANSCRIPTION FACTOR"/>
    <property type="match status" value="1"/>
</dbReference>
<comment type="caution">
    <text evidence="8">The sequence shown here is derived from an EMBL/GenBank/DDBJ whole genome shotgun (WGS) entry which is preliminary data.</text>
</comment>
<evidence type="ECO:0000256" key="3">
    <source>
        <dbReference type="ARBA" id="ARBA00022771"/>
    </source>
</evidence>
<dbReference type="SUPFAM" id="SSF57716">
    <property type="entry name" value="Glucocorticoid receptor-like (DNA-binding domain)"/>
    <property type="match status" value="1"/>
</dbReference>
<feature type="compositionally biased region" description="Basic and acidic residues" evidence="6">
    <location>
        <begin position="61"/>
        <end position="76"/>
    </location>
</feature>
<evidence type="ECO:0000256" key="4">
    <source>
        <dbReference type="ARBA" id="ARBA00022833"/>
    </source>
</evidence>
<dbReference type="GO" id="GO:0006355">
    <property type="term" value="P:regulation of DNA-templated transcription"/>
    <property type="evidence" value="ECO:0007669"/>
    <property type="project" value="InterPro"/>
</dbReference>
<evidence type="ECO:0000256" key="2">
    <source>
        <dbReference type="ARBA" id="ARBA00022723"/>
    </source>
</evidence>
<dbReference type="Gene3D" id="3.30.50.10">
    <property type="entry name" value="Erythroid Transcription Factor GATA-1, subunit A"/>
    <property type="match status" value="1"/>
</dbReference>
<dbReference type="Proteomes" id="UP001190700">
    <property type="component" value="Unassembled WGS sequence"/>
</dbReference>
<comment type="similarity">
    <text evidence="1">Belongs to the type IV zinc-finger family. Class A subfamily.</text>
</comment>
<feature type="compositionally biased region" description="Basic and acidic residues" evidence="6">
    <location>
        <begin position="122"/>
        <end position="134"/>
    </location>
</feature>
<accession>A0AAE0F5F0</accession>
<evidence type="ECO:0000256" key="1">
    <source>
        <dbReference type="ARBA" id="ARBA00005694"/>
    </source>
</evidence>
<dbReference type="PROSITE" id="PS00344">
    <property type="entry name" value="GATA_ZN_FINGER_1"/>
    <property type="match status" value="1"/>
</dbReference>
<feature type="compositionally biased region" description="Low complexity" evidence="6">
    <location>
        <begin position="1"/>
        <end position="14"/>
    </location>
</feature>
<dbReference type="AlphaFoldDB" id="A0AAE0F5F0"/>
<feature type="region of interest" description="Disordered" evidence="6">
    <location>
        <begin position="1"/>
        <end position="20"/>
    </location>
</feature>
<proteinExistence type="inferred from homology"/>
<evidence type="ECO:0000256" key="5">
    <source>
        <dbReference type="PROSITE-ProRule" id="PRU00094"/>
    </source>
</evidence>
<protein>
    <recommendedName>
        <fullName evidence="7">GATA-type domain-containing protein</fullName>
    </recommendedName>
</protein>
<dbReference type="PROSITE" id="PS50114">
    <property type="entry name" value="GATA_ZN_FINGER_2"/>
    <property type="match status" value="1"/>
</dbReference>
<name>A0AAE0F5F0_9CHLO</name>
<evidence type="ECO:0000313" key="8">
    <source>
        <dbReference type="EMBL" id="KAK3252458.1"/>
    </source>
</evidence>
<feature type="compositionally biased region" description="Low complexity" evidence="6">
    <location>
        <begin position="218"/>
        <end position="231"/>
    </location>
</feature>
<dbReference type="InterPro" id="IPR013088">
    <property type="entry name" value="Znf_NHR/GATA"/>
</dbReference>
<keyword evidence="3 5" id="KW-0863">Zinc-finger</keyword>
<dbReference type="CDD" id="cd00202">
    <property type="entry name" value="ZnF_GATA"/>
    <property type="match status" value="1"/>
</dbReference>
<evidence type="ECO:0000313" key="9">
    <source>
        <dbReference type="Proteomes" id="UP001190700"/>
    </source>
</evidence>
<dbReference type="EMBL" id="LGRX02025401">
    <property type="protein sequence ID" value="KAK3252458.1"/>
    <property type="molecule type" value="Genomic_DNA"/>
</dbReference>
<sequence length="339" mass="37252">MFQTGHTGSHHSSGYGVKALGSSEGNSVEYPGLDRLRSKELEAEFAKYFILDAVENLSQPCEKRGSCTPEDPKGPLDFELSDYSADQQHRLFDSEDCATSTLSAPVAHPHYSPKNESQDASNTRREEESIREGYEVSTESESSYNTEVDMATGAWVPDTICDIAQLDELDILTHKLIEHADSFDISLQCASVCEEMEQMFQGATPRVTRSLAMGSHPSPAATEENSATSASKGANDDEGVLTRSRIVNHKPPTGRKQKRGRPQGSENKQEVPTLKPKPAKVQKTEEAVFRKAQEVPRFACRNCHSSNTPQWRMGPEGPKTLCNACGVRYRKGLPLDGSS</sequence>
<dbReference type="GO" id="GO:0043565">
    <property type="term" value="F:sequence-specific DNA binding"/>
    <property type="evidence" value="ECO:0007669"/>
    <property type="project" value="InterPro"/>
</dbReference>
<keyword evidence="9" id="KW-1185">Reference proteome</keyword>
<gene>
    <name evidence="8" type="ORF">CYMTET_38241</name>
</gene>